<evidence type="ECO:0000313" key="2">
    <source>
        <dbReference type="EMBL" id="MDT9680662.1"/>
    </source>
</evidence>
<keyword evidence="3" id="KW-1185">Reference proteome</keyword>
<organism evidence="2 3">
    <name type="scientific">Streptomyces tamarix</name>
    <dbReference type="NCBI Taxonomy" id="3078565"/>
    <lineage>
        <taxon>Bacteria</taxon>
        <taxon>Bacillati</taxon>
        <taxon>Actinomycetota</taxon>
        <taxon>Actinomycetes</taxon>
        <taxon>Kitasatosporales</taxon>
        <taxon>Streptomycetaceae</taxon>
        <taxon>Streptomyces</taxon>
    </lineage>
</organism>
<name>A0ABU3QE62_9ACTN</name>
<protein>
    <submittedName>
        <fullName evidence="2">NDP-hexose 2,3-dehydratase family protein</fullName>
    </submittedName>
</protein>
<feature type="domain" description="dTDP-4-dehydro-6-deoxy-alpha-D-glucopyranose 2,3-dehydratase" evidence="1">
    <location>
        <begin position="6"/>
        <end position="208"/>
    </location>
</feature>
<dbReference type="InterPro" id="IPR038153">
    <property type="entry name" value="EvaA-like_sf"/>
</dbReference>
<reference evidence="2 3" key="1">
    <citation type="submission" date="2023-09" db="EMBL/GenBank/DDBJ databases">
        <title>Streptomyces sp. nov.: A antagonism against Alternaria gaisen Producing Streptochlin, Isolated from Tamarix root soil.</title>
        <authorList>
            <person name="Chen Y."/>
        </authorList>
    </citation>
    <scope>NUCLEOTIDE SEQUENCE [LARGE SCALE GENOMIC DNA]</scope>
    <source>
        <strain evidence="2 3">TRM76323</strain>
    </source>
</reference>
<proteinExistence type="predicted"/>
<feature type="domain" description="dTDP-4-dehydro-6-deoxy-alpha-D-glucopyranose 2,3-dehydratase" evidence="1">
    <location>
        <begin position="230"/>
        <end position="432"/>
    </location>
</feature>
<dbReference type="RefSeq" id="WP_315875655.1">
    <property type="nucleotide sequence ID" value="NZ_JAWCTQ010000001.1"/>
</dbReference>
<accession>A0ABU3QE62</accession>
<evidence type="ECO:0000259" key="1">
    <source>
        <dbReference type="Pfam" id="PF03559"/>
    </source>
</evidence>
<gene>
    <name evidence="2" type="ORF">RND61_00950</name>
</gene>
<dbReference type="InterPro" id="IPR005212">
    <property type="entry name" value="EvaA-like"/>
</dbReference>
<comment type="caution">
    <text evidence="2">The sequence shown here is derived from an EMBL/GenBank/DDBJ whole genome shotgun (WGS) entry which is preliminary data.</text>
</comment>
<dbReference type="Gene3D" id="3.90.79.40">
    <property type="entry name" value="EvaA sugar 2,3-dehydratase subunit"/>
    <property type="match status" value="2"/>
</dbReference>
<dbReference type="Proteomes" id="UP001250181">
    <property type="component" value="Unassembled WGS sequence"/>
</dbReference>
<sequence length="436" mass="48887">MFRHTSEVHGWYAERRRAQRHVVTLTPLDRLDGWSFDPATGDLRHASGRFFTVEGLQVDTDHREVDSWQQPIIVQPESGILGILVKEFGGVPHFLLQAKMEPGNINLLQLSPTVQATRSNFTRVHRGGAVPYLDHFLAPRRGRVVFDSLQSEQGSWFLGKRNRNMVVETTEDVPLRDDFCWLTLEQIGDLLSVENLVNMDTRTVLSGLPGTYGGRFGGGGAEDRGLHRMAELLSWFTEAKVGRRLERRRVPLSKVEGWSVGGERVEHEEGLYFSVVGVDVEAEGREVSRWSQPMLAPASRGVVAFLTRAVDGVPHVLVQARTEAGSRDVLEIGPTVQCAPENYRHLPAELRPRFLDEVLGAAPSRVTLDVVHSEEGGRFHHAENRYLVVEAGDDVPLDPGDDFVWMTPEQLGALVRHSGYVNVEARNLLTCLRYLR</sequence>
<evidence type="ECO:0000313" key="3">
    <source>
        <dbReference type="Proteomes" id="UP001250181"/>
    </source>
</evidence>
<dbReference type="Pfam" id="PF03559">
    <property type="entry name" value="Hexose_dehydrat"/>
    <property type="match status" value="2"/>
</dbReference>
<dbReference type="EMBL" id="JAWCTQ010000001">
    <property type="protein sequence ID" value="MDT9680662.1"/>
    <property type="molecule type" value="Genomic_DNA"/>
</dbReference>